<dbReference type="Proteomes" id="UP001229346">
    <property type="component" value="Unassembled WGS sequence"/>
</dbReference>
<protein>
    <submittedName>
        <fullName evidence="2">tRNA(His) 5'-end guanylyltransferase</fullName>
    </submittedName>
</protein>
<dbReference type="InterPro" id="IPR007537">
    <property type="entry name" value="tRNAHis_GuaTrfase_Thg1"/>
</dbReference>
<evidence type="ECO:0000313" key="3">
    <source>
        <dbReference type="Proteomes" id="UP001229346"/>
    </source>
</evidence>
<accession>A0ABT9TV79</accession>
<gene>
    <name evidence="2" type="ORF">J2T15_000710</name>
</gene>
<keyword evidence="3" id="KW-1185">Reference proteome</keyword>
<comment type="caution">
    <text evidence="2">The sequence shown here is derived from an EMBL/GenBank/DDBJ whole genome shotgun (WGS) entry which is preliminary data.</text>
</comment>
<dbReference type="InterPro" id="IPR038469">
    <property type="entry name" value="tRNAHis_GuaTrfase_Thg1_sf"/>
</dbReference>
<dbReference type="RefSeq" id="WP_307201128.1">
    <property type="nucleotide sequence ID" value="NZ_JAUSSU010000002.1"/>
</dbReference>
<reference evidence="2 3" key="1">
    <citation type="submission" date="2023-07" db="EMBL/GenBank/DDBJ databases">
        <title>Sorghum-associated microbial communities from plants grown in Nebraska, USA.</title>
        <authorList>
            <person name="Schachtman D."/>
        </authorList>
    </citation>
    <scope>NUCLEOTIDE SEQUENCE [LARGE SCALE GENOMIC DNA]</scope>
    <source>
        <strain evidence="2 3">CC482</strain>
    </source>
</reference>
<dbReference type="Pfam" id="PF04446">
    <property type="entry name" value="Thg1"/>
    <property type="match status" value="1"/>
</dbReference>
<evidence type="ECO:0000259" key="1">
    <source>
        <dbReference type="Pfam" id="PF04446"/>
    </source>
</evidence>
<dbReference type="EMBL" id="JAUSSU010000002">
    <property type="protein sequence ID" value="MDQ0111277.1"/>
    <property type="molecule type" value="Genomic_DNA"/>
</dbReference>
<dbReference type="PANTHER" id="PTHR12729">
    <property type="entry name" value="TRNA(HIS) GUANYLYLTRANSFERASE-RELATED"/>
    <property type="match status" value="1"/>
</dbReference>
<dbReference type="Gene3D" id="3.30.70.3000">
    <property type="match status" value="1"/>
</dbReference>
<dbReference type="GO" id="GO:0016779">
    <property type="term" value="F:nucleotidyltransferase activity"/>
    <property type="evidence" value="ECO:0007669"/>
    <property type="project" value="UniProtKB-KW"/>
</dbReference>
<feature type="domain" description="tRNAHis guanylyltransferase catalytic" evidence="1">
    <location>
        <begin position="8"/>
        <end position="138"/>
    </location>
</feature>
<evidence type="ECO:0000313" key="2">
    <source>
        <dbReference type="EMBL" id="MDQ0111277.1"/>
    </source>
</evidence>
<keyword evidence="2" id="KW-0808">Transferase</keyword>
<dbReference type="InterPro" id="IPR024956">
    <property type="entry name" value="tRNAHis_GuaTrfase_cat"/>
</dbReference>
<proteinExistence type="predicted"/>
<sequence>MKNDDFGNRMKGYEHAFRHSLPRRLPVLLRLDGCHFHTFTRGLNKPFDAKLTQAFWETCKYLAGQLMGCKLVYHQSDEISILLTNNDKLTTQAWYDNNIQKMVSVSAAMVTAKFNDIMRSVYPDKELAFFDSRAWVLPEDEVTNYFLWRQQDATKNSISMVAQAHFPQSELQGLDGKKTQDKLFTEKGINWNELPVWQKRGVCITKQPLQVGDVVRNRWEVDHETPVFSQNRAYINQYVYSSHARDKDE</sequence>
<name>A0ABT9TV79_PAEHA</name>
<keyword evidence="2" id="KW-0548">Nucleotidyltransferase</keyword>
<dbReference type="PANTHER" id="PTHR12729:SF1">
    <property type="entry name" value="TRNAHIS GUANYLYLTRANSFERASE CATALYTIC DOMAIN-CONTAINING PROTEIN"/>
    <property type="match status" value="1"/>
</dbReference>
<organism evidence="2 3">
    <name type="scientific">Paenibacillus harenae</name>
    <dbReference type="NCBI Taxonomy" id="306543"/>
    <lineage>
        <taxon>Bacteria</taxon>
        <taxon>Bacillati</taxon>
        <taxon>Bacillota</taxon>
        <taxon>Bacilli</taxon>
        <taxon>Bacillales</taxon>
        <taxon>Paenibacillaceae</taxon>
        <taxon>Paenibacillus</taxon>
    </lineage>
</organism>